<dbReference type="AlphaFoldDB" id="A0A844CQD8"/>
<sequence length="292" mass="34150">MSRPNFFIVGAPKCGTTAWAYYLSGHADICFSKNKEPHYFSTDFDGFRWARCEEDYLSFFEGCECERVIAEASVQYLYSADAARNIAAFNPDARILVMLRRPSAFIRSYHNQLLLNFDETIEDLQTAWDLSGHRCSSSIPAENREPSFLNYKRVGLFSEQLARYFEYFDRSQIKVTFMEDWIQKPRGLYLDLMEFLMIDDDGRTDFSRVHAAKHVSSRMLHRITQRPPFALKKAVGLIKRIPGMEDFKPSHILRKINTRRGYSSSEFNTELAEKIDLYFAEDQARLQKMLER</sequence>
<dbReference type="SUPFAM" id="SSF52540">
    <property type="entry name" value="P-loop containing nucleoside triphosphate hydrolases"/>
    <property type="match status" value="1"/>
</dbReference>
<name>A0A844CQD8_9RHOB</name>
<dbReference type="Gene3D" id="3.40.50.300">
    <property type="entry name" value="P-loop containing nucleotide triphosphate hydrolases"/>
    <property type="match status" value="1"/>
</dbReference>
<dbReference type="Proteomes" id="UP000564704">
    <property type="component" value="Unassembled WGS sequence"/>
</dbReference>
<dbReference type="GO" id="GO:0008146">
    <property type="term" value="F:sulfotransferase activity"/>
    <property type="evidence" value="ECO:0007669"/>
    <property type="project" value="InterPro"/>
</dbReference>
<dbReference type="InterPro" id="IPR027417">
    <property type="entry name" value="P-loop_NTPase"/>
</dbReference>
<dbReference type="InterPro" id="IPR037359">
    <property type="entry name" value="NST/OST"/>
</dbReference>
<keyword evidence="1 4" id="KW-0808">Transferase</keyword>
<evidence type="ECO:0000313" key="4">
    <source>
        <dbReference type="EMBL" id="MRU15685.1"/>
    </source>
</evidence>
<accession>A0A844CQD8</accession>
<dbReference type="Pfam" id="PF00685">
    <property type="entry name" value="Sulfotransfer_1"/>
    <property type="match status" value="1"/>
</dbReference>
<dbReference type="PANTHER" id="PTHR10605:SF56">
    <property type="entry name" value="BIFUNCTIONAL HEPARAN SULFATE N-DEACETYLASE_N-SULFOTRANSFERASE"/>
    <property type="match status" value="1"/>
</dbReference>
<keyword evidence="2" id="KW-0325">Glycoprotein</keyword>
<evidence type="ECO:0000256" key="2">
    <source>
        <dbReference type="ARBA" id="ARBA00023180"/>
    </source>
</evidence>
<protein>
    <submittedName>
        <fullName evidence="4">Sulfotransferase domain-containing protein</fullName>
    </submittedName>
</protein>
<evidence type="ECO:0000313" key="5">
    <source>
        <dbReference type="Proteomes" id="UP000564704"/>
    </source>
</evidence>
<gene>
    <name evidence="4" type="ORF">FDP25_09610</name>
</gene>
<dbReference type="RefSeq" id="WP_154151172.1">
    <property type="nucleotide sequence ID" value="NZ_SZWE01000001.1"/>
</dbReference>
<dbReference type="EMBL" id="SZWE01000001">
    <property type="protein sequence ID" value="MRU15685.1"/>
    <property type="molecule type" value="Genomic_DNA"/>
</dbReference>
<dbReference type="InterPro" id="IPR000863">
    <property type="entry name" value="Sulfotransferase_dom"/>
</dbReference>
<evidence type="ECO:0000259" key="3">
    <source>
        <dbReference type="Pfam" id="PF00685"/>
    </source>
</evidence>
<dbReference type="OrthoDB" id="981508at2"/>
<comment type="caution">
    <text evidence="4">The sequence shown here is derived from an EMBL/GenBank/DDBJ whole genome shotgun (WGS) entry which is preliminary data.</text>
</comment>
<feature type="domain" description="Sulfotransferase" evidence="3">
    <location>
        <begin position="4"/>
        <end position="199"/>
    </location>
</feature>
<keyword evidence="5" id="KW-1185">Reference proteome</keyword>
<proteinExistence type="predicted"/>
<dbReference type="PANTHER" id="PTHR10605">
    <property type="entry name" value="HEPARAN SULFATE SULFOTRANSFERASE"/>
    <property type="match status" value="1"/>
</dbReference>
<reference evidence="4 5" key="1">
    <citation type="submission" date="2019-05" db="EMBL/GenBank/DDBJ databases">
        <title>Roseovarius bejariae sp. nov., a moderately halophylic bacterium isolated from a saline soil in Rambla Salada (Murcia).</title>
        <authorList>
            <person name="Castro D.J."/>
            <person name="Gomez-Altuve A."/>
            <person name="Reina J.C."/>
            <person name="Rodriguez M."/>
            <person name="Sampedro I."/>
            <person name="Llamas I."/>
            <person name="Martinez-Checa F."/>
        </authorList>
    </citation>
    <scope>NUCLEOTIDE SEQUENCE [LARGE SCALE GENOMIC DNA]</scope>
    <source>
        <strain evidence="4 5">A21</strain>
    </source>
</reference>
<evidence type="ECO:0000256" key="1">
    <source>
        <dbReference type="ARBA" id="ARBA00022679"/>
    </source>
</evidence>
<organism evidence="4 5">
    <name type="scientific">Roseovarius bejariae</name>
    <dbReference type="NCBI Taxonomy" id="2576383"/>
    <lineage>
        <taxon>Bacteria</taxon>
        <taxon>Pseudomonadati</taxon>
        <taxon>Pseudomonadota</taxon>
        <taxon>Alphaproteobacteria</taxon>
        <taxon>Rhodobacterales</taxon>
        <taxon>Roseobacteraceae</taxon>
        <taxon>Roseovarius</taxon>
    </lineage>
</organism>